<proteinExistence type="predicted"/>
<reference evidence="1 2" key="1">
    <citation type="submission" date="2016-10" db="EMBL/GenBank/DDBJ databases">
        <authorList>
            <person name="de Groot N.N."/>
        </authorList>
    </citation>
    <scope>NUCLEOTIDE SEQUENCE [LARGE SCALE GENOMIC DNA]</scope>
    <source>
        <strain evidence="1 2">CGMCC 1.7031</strain>
    </source>
</reference>
<dbReference type="RefSeq" id="WP_091147368.1">
    <property type="nucleotide sequence ID" value="NZ_FMVF01000046.1"/>
</dbReference>
<sequence>MKTHYYKRHFDEIRFENSEKWGTCDYYFEIDQNGEILRQIEVYKNGKKLKYSKQFLEDEFGFLADQPIEVSEFKNFEINKSDFEYQWQK</sequence>
<dbReference type="Proteomes" id="UP000199354">
    <property type="component" value="Unassembled WGS sequence"/>
</dbReference>
<dbReference type="OrthoDB" id="1365577at2"/>
<evidence type="ECO:0000313" key="1">
    <source>
        <dbReference type="EMBL" id="SCZ00825.1"/>
    </source>
</evidence>
<gene>
    <name evidence="1" type="ORF">SAMN02927903_03346</name>
</gene>
<keyword evidence="2" id="KW-1185">Reference proteome</keyword>
<protein>
    <submittedName>
        <fullName evidence="1">Uncharacterized protein</fullName>
    </submittedName>
</protein>
<organism evidence="1 2">
    <name type="scientific">Flavobacterium caeni</name>
    <dbReference type="NCBI Taxonomy" id="490189"/>
    <lineage>
        <taxon>Bacteria</taxon>
        <taxon>Pseudomonadati</taxon>
        <taxon>Bacteroidota</taxon>
        <taxon>Flavobacteriia</taxon>
        <taxon>Flavobacteriales</taxon>
        <taxon>Flavobacteriaceae</taxon>
        <taxon>Flavobacterium</taxon>
    </lineage>
</organism>
<accession>A0A1G5KJL3</accession>
<name>A0A1G5KJL3_9FLAO</name>
<evidence type="ECO:0000313" key="2">
    <source>
        <dbReference type="Proteomes" id="UP000199354"/>
    </source>
</evidence>
<dbReference type="AlphaFoldDB" id="A0A1G5KJL3"/>
<dbReference type="EMBL" id="FMVF01000046">
    <property type="protein sequence ID" value="SCZ00825.1"/>
    <property type="molecule type" value="Genomic_DNA"/>
</dbReference>